<keyword evidence="1" id="KW-0472">Membrane</keyword>
<dbReference type="GO" id="GO:0006878">
    <property type="term" value="P:intracellular copper ion homeostasis"/>
    <property type="evidence" value="ECO:0007669"/>
    <property type="project" value="InterPro"/>
</dbReference>
<dbReference type="EMBL" id="CP016895">
    <property type="protein sequence ID" value="AOA57347.1"/>
    <property type="molecule type" value="Genomic_DNA"/>
</dbReference>
<dbReference type="GO" id="GO:0009279">
    <property type="term" value="C:cell outer membrane"/>
    <property type="evidence" value="ECO:0007669"/>
    <property type="project" value="InterPro"/>
</dbReference>
<reference evidence="2 3" key="1">
    <citation type="submission" date="2016-08" db="EMBL/GenBank/DDBJ databases">
        <authorList>
            <person name="Seilhamer J.J."/>
        </authorList>
    </citation>
    <scope>NUCLEOTIDE SEQUENCE [LARGE SCALE GENOMIC DNA]</scope>
    <source>
        <strain evidence="2 3">BRTC-1</strain>
    </source>
</reference>
<dbReference type="OrthoDB" id="9778934at2"/>
<evidence type="ECO:0000313" key="3">
    <source>
        <dbReference type="Proteomes" id="UP000093391"/>
    </source>
</evidence>
<dbReference type="STRING" id="1789224.BFG52_02555"/>
<dbReference type="Proteomes" id="UP000093391">
    <property type="component" value="Chromosome"/>
</dbReference>
<dbReference type="Pfam" id="PF05275">
    <property type="entry name" value="CopB"/>
    <property type="match status" value="1"/>
</dbReference>
<evidence type="ECO:0000313" key="2">
    <source>
        <dbReference type="EMBL" id="AOA57347.1"/>
    </source>
</evidence>
<keyword evidence="1" id="KW-0812">Transmembrane</keyword>
<keyword evidence="3" id="KW-1185">Reference proteome</keyword>
<feature type="transmembrane region" description="Helical" evidence="1">
    <location>
        <begin position="34"/>
        <end position="55"/>
    </location>
</feature>
<dbReference type="AlphaFoldDB" id="A0A1B2LWN0"/>
<accession>A0A1B2LWN0</accession>
<keyword evidence="1" id="KW-1133">Transmembrane helix</keyword>
<organism evidence="2 3">
    <name type="scientific">Acinetobacter larvae</name>
    <dbReference type="NCBI Taxonomy" id="1789224"/>
    <lineage>
        <taxon>Bacteria</taxon>
        <taxon>Pseudomonadati</taxon>
        <taxon>Pseudomonadota</taxon>
        <taxon>Gammaproteobacteria</taxon>
        <taxon>Moraxellales</taxon>
        <taxon>Moraxellaceae</taxon>
        <taxon>Acinetobacter</taxon>
    </lineage>
</organism>
<evidence type="ECO:0008006" key="4">
    <source>
        <dbReference type="Google" id="ProtNLM"/>
    </source>
</evidence>
<gene>
    <name evidence="2" type="ORF">BFG52_02555</name>
</gene>
<protein>
    <recommendedName>
        <fullName evidence="4">Copper resistance protein CopB</fullName>
    </recommendedName>
</protein>
<dbReference type="GO" id="GO:0005507">
    <property type="term" value="F:copper ion binding"/>
    <property type="evidence" value="ECO:0007669"/>
    <property type="project" value="InterPro"/>
</dbReference>
<sequence length="282" mass="32538">MNRIHLKSIGLTSIRLQGMHWQSIYLSNLYGANVWRIAAAIVLLVMSMVLMLAAIPVHAATAGDAHLHGGEVYQRTDVHLGWQTQQHDHDTLQGRLESRIGTDQHKLYLDASVEKTQSEPSEKSLSALYSRNMTTFWDVQAGMRYRHQADQPNASDRYDAVIGINGLAPYFFETKAHLYMGKQLQVAVEFERDLLLTQRFIVQPYVEANVILHDASRHALDRGLSEFTLGVQTRYEINKMFMPYWEFGYRYQQQLQQQAEQTHVEQKSESNWFTGLGMRFLF</sequence>
<dbReference type="KEGG" id="ala:BFG52_02555"/>
<dbReference type="InterPro" id="IPR007939">
    <property type="entry name" value="Cu-R_B_prcur"/>
</dbReference>
<proteinExistence type="predicted"/>
<name>A0A1B2LWN0_9GAMM</name>
<evidence type="ECO:0000256" key="1">
    <source>
        <dbReference type="SAM" id="Phobius"/>
    </source>
</evidence>